<dbReference type="InterPro" id="IPR018467">
    <property type="entry name" value="CCT_CS"/>
</dbReference>
<keyword evidence="2" id="KW-0539">Nucleus</keyword>
<dbReference type="Gramene" id="OE9A055660T3">
    <property type="protein sequence ID" value="OE9A055660C3"/>
    <property type="gene ID" value="OE9A055660"/>
</dbReference>
<dbReference type="PROSITE" id="PS51320">
    <property type="entry name" value="TIFY"/>
    <property type="match status" value="1"/>
</dbReference>
<comment type="similarity">
    <text evidence="1 2">Belongs to the TIFY/JAZ family.</text>
</comment>
<comment type="domain">
    <text evidence="2">The jas domain is required for interaction with COI1.</text>
</comment>
<dbReference type="OrthoDB" id="1939212at2759"/>
<keyword evidence="6" id="KW-1185">Reference proteome</keyword>
<dbReference type="GO" id="GO:0005634">
    <property type="term" value="C:nucleus"/>
    <property type="evidence" value="ECO:0007669"/>
    <property type="project" value="UniProtKB-SubCell"/>
</dbReference>
<feature type="compositionally biased region" description="Low complexity" evidence="3">
    <location>
        <begin position="291"/>
        <end position="302"/>
    </location>
</feature>
<dbReference type="InterPro" id="IPR040390">
    <property type="entry name" value="TIFY/JAZ"/>
</dbReference>
<comment type="function">
    <text evidence="2">Repressor of jasmonate responses.</text>
</comment>
<evidence type="ECO:0000313" key="6">
    <source>
        <dbReference type="Proteomes" id="UP000594638"/>
    </source>
</evidence>
<accession>A0A8S0SKH7</accession>
<dbReference type="GO" id="GO:0031347">
    <property type="term" value="P:regulation of defense response"/>
    <property type="evidence" value="ECO:0007669"/>
    <property type="project" value="UniProtKB-UniRule"/>
</dbReference>
<protein>
    <recommendedName>
        <fullName evidence="2">Protein TIFY</fullName>
    </recommendedName>
    <alternativeName>
        <fullName evidence="2">Jasmonate ZIM domain-containing protein</fullName>
    </alternativeName>
</protein>
<gene>
    <name evidence="5" type="ORF">OLEA9_A055660</name>
</gene>
<dbReference type="Pfam" id="PF09425">
    <property type="entry name" value="Jas_motif"/>
    <property type="match status" value="1"/>
</dbReference>
<feature type="compositionally biased region" description="Polar residues" evidence="3">
    <location>
        <begin position="274"/>
        <end position="283"/>
    </location>
</feature>
<evidence type="ECO:0000259" key="4">
    <source>
        <dbReference type="PROSITE" id="PS51320"/>
    </source>
</evidence>
<dbReference type="AlphaFoldDB" id="A0A8S0SKH7"/>
<name>A0A8S0SKH7_OLEEU</name>
<feature type="region of interest" description="Disordered" evidence="3">
    <location>
        <begin position="266"/>
        <end position="302"/>
    </location>
</feature>
<keyword evidence="2" id="KW-1184">Jasmonic acid signaling pathway</keyword>
<dbReference type="PANTHER" id="PTHR33077:SF90">
    <property type="entry name" value="PROTEIN TIFY 7"/>
    <property type="match status" value="1"/>
</dbReference>
<comment type="subcellular location">
    <subcellularLocation>
        <location evidence="2">Nucleus</location>
    </subcellularLocation>
</comment>
<dbReference type="Proteomes" id="UP000594638">
    <property type="component" value="Unassembled WGS sequence"/>
</dbReference>
<evidence type="ECO:0000256" key="2">
    <source>
        <dbReference type="RuleBase" id="RU369065"/>
    </source>
</evidence>
<comment type="caution">
    <text evidence="5">The sequence shown here is derived from an EMBL/GenBank/DDBJ whole genome shotgun (WGS) entry which is preliminary data.</text>
</comment>
<sequence>MERNFLGFTVKQGTPDETTDPGPARSLAMQWSFSSKVSAPQVLSFQGTPENKLKTGFDSLSSTRLVTITTADATDSSLKPYSGVVQENVIPEKQGGLYTMATYPGQHLFAHTITSAASNPVHQSVISTAGQNLIGTAILQPPLENSIQNPVHFVPSGSSVVGTTDLWNASTPSGTPSQLTIFYAGSVCVYDNVNPEKAQAIMLLAGNGPPTTATTPFPTTPLQALMPRASGSDNNIMVVEPIRSVPATFLSPDAVPQARRKSLARFLEKRKVRVNNTSPYSNKESPEANPGSGSTSSSVSPL</sequence>
<dbReference type="Pfam" id="PF06200">
    <property type="entry name" value="tify"/>
    <property type="match status" value="1"/>
</dbReference>
<dbReference type="GO" id="GO:0009611">
    <property type="term" value="P:response to wounding"/>
    <property type="evidence" value="ECO:0007669"/>
    <property type="project" value="UniProtKB-UniRule"/>
</dbReference>
<dbReference type="PANTHER" id="PTHR33077">
    <property type="entry name" value="PROTEIN TIFY 4A-RELATED-RELATED"/>
    <property type="match status" value="1"/>
</dbReference>
<organism evidence="5 6">
    <name type="scientific">Olea europaea subsp. europaea</name>
    <dbReference type="NCBI Taxonomy" id="158383"/>
    <lineage>
        <taxon>Eukaryota</taxon>
        <taxon>Viridiplantae</taxon>
        <taxon>Streptophyta</taxon>
        <taxon>Embryophyta</taxon>
        <taxon>Tracheophyta</taxon>
        <taxon>Spermatophyta</taxon>
        <taxon>Magnoliopsida</taxon>
        <taxon>eudicotyledons</taxon>
        <taxon>Gunneridae</taxon>
        <taxon>Pentapetalae</taxon>
        <taxon>asterids</taxon>
        <taxon>lamiids</taxon>
        <taxon>Lamiales</taxon>
        <taxon>Oleaceae</taxon>
        <taxon>Oleeae</taxon>
        <taxon>Olea</taxon>
    </lineage>
</organism>
<dbReference type="SMART" id="SM00979">
    <property type="entry name" value="TIFY"/>
    <property type="match status" value="1"/>
</dbReference>
<proteinExistence type="inferred from homology"/>
<feature type="domain" description="Tify" evidence="4">
    <location>
        <begin position="172"/>
        <end position="207"/>
    </location>
</feature>
<dbReference type="GO" id="GO:2000022">
    <property type="term" value="P:regulation of jasmonic acid mediated signaling pathway"/>
    <property type="evidence" value="ECO:0007669"/>
    <property type="project" value="UniProtKB-UniRule"/>
</dbReference>
<reference evidence="5 6" key="1">
    <citation type="submission" date="2019-12" db="EMBL/GenBank/DDBJ databases">
        <authorList>
            <person name="Alioto T."/>
            <person name="Alioto T."/>
            <person name="Gomez Garrido J."/>
        </authorList>
    </citation>
    <scope>NUCLEOTIDE SEQUENCE [LARGE SCALE GENOMIC DNA]</scope>
</reference>
<feature type="region of interest" description="Disordered" evidence="3">
    <location>
        <begin position="1"/>
        <end position="23"/>
    </location>
</feature>
<dbReference type="EMBL" id="CACTIH010005445">
    <property type="protein sequence ID" value="CAA2993109.1"/>
    <property type="molecule type" value="Genomic_DNA"/>
</dbReference>
<dbReference type="InterPro" id="IPR010399">
    <property type="entry name" value="Tify_dom"/>
</dbReference>
<evidence type="ECO:0000256" key="3">
    <source>
        <dbReference type="SAM" id="MobiDB-lite"/>
    </source>
</evidence>
<evidence type="ECO:0000313" key="5">
    <source>
        <dbReference type="EMBL" id="CAA2993109.1"/>
    </source>
</evidence>
<evidence type="ECO:0000256" key="1">
    <source>
        <dbReference type="ARBA" id="ARBA00008614"/>
    </source>
</evidence>